<comment type="similarity">
    <text evidence="2">Belongs to the glycosyltransferase 2 family.</text>
</comment>
<dbReference type="SUPFAM" id="SSF53448">
    <property type="entry name" value="Nucleotide-diphospho-sugar transferases"/>
    <property type="match status" value="1"/>
</dbReference>
<evidence type="ECO:0000256" key="2">
    <source>
        <dbReference type="ARBA" id="ARBA00006739"/>
    </source>
</evidence>
<dbReference type="Pfam" id="PF00535">
    <property type="entry name" value="Glycos_transf_2"/>
    <property type="match status" value="1"/>
</dbReference>
<dbReference type="GO" id="GO:0016757">
    <property type="term" value="F:glycosyltransferase activity"/>
    <property type="evidence" value="ECO:0007669"/>
    <property type="project" value="UniProtKB-KW"/>
</dbReference>
<dbReference type="PANTHER" id="PTHR43179:SF12">
    <property type="entry name" value="GALACTOFURANOSYLTRANSFERASE GLFT2"/>
    <property type="match status" value="1"/>
</dbReference>
<evidence type="ECO:0000313" key="7">
    <source>
        <dbReference type="Proteomes" id="UP000616839"/>
    </source>
</evidence>
<dbReference type="Proteomes" id="UP000616839">
    <property type="component" value="Unassembled WGS sequence"/>
</dbReference>
<evidence type="ECO:0000259" key="5">
    <source>
        <dbReference type="Pfam" id="PF00535"/>
    </source>
</evidence>
<proteinExistence type="inferred from homology"/>
<evidence type="ECO:0000256" key="4">
    <source>
        <dbReference type="ARBA" id="ARBA00022679"/>
    </source>
</evidence>
<dbReference type="PANTHER" id="PTHR43179">
    <property type="entry name" value="RHAMNOSYLTRANSFERASE WBBL"/>
    <property type="match status" value="1"/>
</dbReference>
<dbReference type="CDD" id="cd04186">
    <property type="entry name" value="GT_2_like_c"/>
    <property type="match status" value="1"/>
</dbReference>
<sequence length="301" mass="32568">MSRTSTGSGAHRSVTDVAVVMVTWNSAEHLPVALASLEAGLRGLRWRLVVADNDSADDTVAVVRRLAPDAAIVHTGRNAGYAAGLNLAIDRAGEADAVLCLNPDVRLEPDCVRTMVEAAQHPGVGIVAPRLVDEQGRLHRSLRREPRVTRALGEALIGGSRAGRFGITGEVITRPEAYESGRDVDWATGAVLLVTSACQRATGPWDESFFLYSEETDYALRARDAGYTVRYCPEAVAMHVGGDSGVSSRLYALLTVNRIRLYGMRHGRLPTWLFRGAVVLGELVRSRRPVHRAALRAVVRA</sequence>
<evidence type="ECO:0000313" key="6">
    <source>
        <dbReference type="EMBL" id="MBD8870484.1"/>
    </source>
</evidence>
<evidence type="ECO:0000256" key="3">
    <source>
        <dbReference type="ARBA" id="ARBA00022676"/>
    </source>
</evidence>
<dbReference type="Gene3D" id="3.90.550.10">
    <property type="entry name" value="Spore Coat Polysaccharide Biosynthesis Protein SpsA, Chain A"/>
    <property type="match status" value="1"/>
</dbReference>
<dbReference type="EMBL" id="JACYXZ010000003">
    <property type="protein sequence ID" value="MBD8870484.1"/>
    <property type="molecule type" value="Genomic_DNA"/>
</dbReference>
<dbReference type="RefSeq" id="WP_192143773.1">
    <property type="nucleotide sequence ID" value="NZ_JACYXZ010000003.1"/>
</dbReference>
<reference evidence="6" key="1">
    <citation type="submission" date="2020-09" db="EMBL/GenBank/DDBJ databases">
        <title>Nocardioides sp. strain MJB4 16S ribosomal RNA gene Genome sequencing and assembly.</title>
        <authorList>
            <person name="Kim I."/>
        </authorList>
    </citation>
    <scope>NUCLEOTIDE SEQUENCE</scope>
    <source>
        <strain evidence="6">MJB4</strain>
    </source>
</reference>
<keyword evidence="7" id="KW-1185">Reference proteome</keyword>
<gene>
    <name evidence="6" type="ORF">IE331_12685</name>
</gene>
<keyword evidence="3" id="KW-0328">Glycosyltransferase</keyword>
<keyword evidence="4" id="KW-0808">Transferase</keyword>
<name>A0A927K589_9ACTN</name>
<evidence type="ECO:0000256" key="1">
    <source>
        <dbReference type="ARBA" id="ARBA00004776"/>
    </source>
</evidence>
<protein>
    <submittedName>
        <fullName evidence="6">Glycosyltransferase family 2 protein</fullName>
    </submittedName>
</protein>
<dbReference type="InterPro" id="IPR029044">
    <property type="entry name" value="Nucleotide-diphossugar_trans"/>
</dbReference>
<feature type="domain" description="Glycosyltransferase 2-like" evidence="5">
    <location>
        <begin position="19"/>
        <end position="144"/>
    </location>
</feature>
<dbReference type="AlphaFoldDB" id="A0A927K589"/>
<comment type="pathway">
    <text evidence="1">Cell wall biogenesis; cell wall polysaccharide biosynthesis.</text>
</comment>
<comment type="caution">
    <text evidence="6">The sequence shown here is derived from an EMBL/GenBank/DDBJ whole genome shotgun (WGS) entry which is preliminary data.</text>
</comment>
<organism evidence="6 7">
    <name type="scientific">Nocardioides donggukensis</name>
    <dbReference type="NCBI Taxonomy" id="2774019"/>
    <lineage>
        <taxon>Bacteria</taxon>
        <taxon>Bacillati</taxon>
        <taxon>Actinomycetota</taxon>
        <taxon>Actinomycetes</taxon>
        <taxon>Propionibacteriales</taxon>
        <taxon>Nocardioidaceae</taxon>
        <taxon>Nocardioides</taxon>
    </lineage>
</organism>
<dbReference type="InterPro" id="IPR001173">
    <property type="entry name" value="Glyco_trans_2-like"/>
</dbReference>
<accession>A0A927K589</accession>